<protein>
    <submittedName>
        <fullName evidence="1">Uncharacterized protein</fullName>
    </submittedName>
</protein>
<dbReference type="AlphaFoldDB" id="A0AAW8ALV0"/>
<sequence length="96" mass="11037">MTDPFFLNEASKLPLNEILKRLETLYEDGAMSDIERGIYRQIKEKGLSSLSEKQRWHFDNGMIPQCVERCSIKGCTNPTYPGEAYCDIHSVEYGDD</sequence>
<proteinExistence type="predicted"/>
<dbReference type="EMBL" id="JAUUIA010000024">
    <property type="protein sequence ID" value="MDP0969831.1"/>
    <property type="molecule type" value="Genomic_DNA"/>
</dbReference>
<gene>
    <name evidence="1" type="ORF">Q6294_22675</name>
</gene>
<accession>A0AAW8ALV0</accession>
<dbReference type="Proteomes" id="UP001244490">
    <property type="component" value="Unassembled WGS sequence"/>
</dbReference>
<dbReference type="RefSeq" id="WP_135607177.1">
    <property type="nucleotide sequence ID" value="NZ_CAKABJ010000004.1"/>
</dbReference>
<evidence type="ECO:0000313" key="2">
    <source>
        <dbReference type="Proteomes" id="UP001244490"/>
    </source>
</evidence>
<reference evidence="1" key="1">
    <citation type="submission" date="2023-07" db="EMBL/GenBank/DDBJ databases">
        <authorList>
            <person name="Peng Z."/>
        </authorList>
    </citation>
    <scope>NUCLEOTIDE SEQUENCE</scope>
    <source>
        <strain evidence="1">KP219</strain>
    </source>
</reference>
<comment type="caution">
    <text evidence="1">The sequence shown here is derived from an EMBL/GenBank/DDBJ whole genome shotgun (WGS) entry which is preliminary data.</text>
</comment>
<evidence type="ECO:0000313" key="1">
    <source>
        <dbReference type="EMBL" id="MDP0969831.1"/>
    </source>
</evidence>
<name>A0AAW8ALV0_KLEPN</name>
<organism evidence="1 2">
    <name type="scientific">Klebsiella pneumoniae</name>
    <dbReference type="NCBI Taxonomy" id="573"/>
    <lineage>
        <taxon>Bacteria</taxon>
        <taxon>Pseudomonadati</taxon>
        <taxon>Pseudomonadota</taxon>
        <taxon>Gammaproteobacteria</taxon>
        <taxon>Enterobacterales</taxon>
        <taxon>Enterobacteriaceae</taxon>
        <taxon>Klebsiella/Raoultella group</taxon>
        <taxon>Klebsiella</taxon>
        <taxon>Klebsiella pneumoniae complex</taxon>
    </lineage>
</organism>